<dbReference type="PANTHER" id="PTHR13162:SF8">
    <property type="entry name" value="CCR4-NOT TRANSCRIPTION COMPLEX SUBUNIT 1"/>
    <property type="match status" value="1"/>
</dbReference>
<dbReference type="Pfam" id="PF12842">
    <property type="entry name" value="DUF3819"/>
    <property type="match status" value="1"/>
</dbReference>
<dbReference type="InterPro" id="IPR024557">
    <property type="entry name" value="CNOT1_dom_4"/>
</dbReference>
<accession>A0A7E4VNN2</accession>
<dbReference type="GO" id="GO:0060090">
    <property type="term" value="F:molecular adaptor activity"/>
    <property type="evidence" value="ECO:0007669"/>
    <property type="project" value="TreeGrafter"/>
</dbReference>
<keyword evidence="11" id="KW-1185">Reference proteome</keyword>
<reference evidence="11" key="1">
    <citation type="journal article" date="2013" name="Genetics">
        <title>The draft genome and transcriptome of Panagrellus redivivus are shaped by the harsh demands of a free-living lifestyle.</title>
        <authorList>
            <person name="Srinivasan J."/>
            <person name="Dillman A.R."/>
            <person name="Macchietto M.G."/>
            <person name="Heikkinen L."/>
            <person name="Lakso M."/>
            <person name="Fracchia K.M."/>
            <person name="Antoshechkin I."/>
            <person name="Mortazavi A."/>
            <person name="Wong G."/>
            <person name="Sternberg P.W."/>
        </authorList>
    </citation>
    <scope>NUCLEOTIDE SEQUENCE [LARGE SCALE GENOMIC DNA]</scope>
    <source>
        <strain evidence="11">MT8872</strain>
    </source>
</reference>
<evidence type="ECO:0000256" key="5">
    <source>
        <dbReference type="ARBA" id="ARBA00023242"/>
    </source>
</evidence>
<feature type="domain" description="CCR4-Not complex component Not1 C-terminal" evidence="8">
    <location>
        <begin position="965"/>
        <end position="1312"/>
    </location>
</feature>
<dbReference type="Gene3D" id="1.25.40.790">
    <property type="match status" value="1"/>
</dbReference>
<dbReference type="Gene3D" id="1.25.40.800">
    <property type="match status" value="1"/>
</dbReference>
<dbReference type="GO" id="GO:0000288">
    <property type="term" value="P:nuclear-transcribed mRNA catabolic process, deadenylation-dependent decay"/>
    <property type="evidence" value="ECO:0007669"/>
    <property type="project" value="TreeGrafter"/>
</dbReference>
<dbReference type="GO" id="GO:0005634">
    <property type="term" value="C:nucleus"/>
    <property type="evidence" value="ECO:0007669"/>
    <property type="project" value="UniProtKB-SubCell"/>
</dbReference>
<evidence type="ECO:0000256" key="4">
    <source>
        <dbReference type="ARBA" id="ARBA00023163"/>
    </source>
</evidence>
<dbReference type="SUPFAM" id="SSF48371">
    <property type="entry name" value="ARM repeat"/>
    <property type="match status" value="1"/>
</dbReference>
<dbReference type="Proteomes" id="UP000492821">
    <property type="component" value="Unassembled WGS sequence"/>
</dbReference>
<dbReference type="InterPro" id="IPR007196">
    <property type="entry name" value="CCR4-Not_Not1_C"/>
</dbReference>
<protein>
    <submittedName>
        <fullName evidence="12">Non-specific serine/threonine protein kinase</fullName>
    </submittedName>
</protein>
<dbReference type="InterPro" id="IPR040398">
    <property type="entry name" value="Not1"/>
</dbReference>
<keyword evidence="4" id="KW-0804">Transcription</keyword>
<sequence>MEVARSVPTDFVSEEPVCKMARVNPPPNLESPHTPSKPRIDDKEPEMVRVMEEVHFLFNNLTKEMMHHTVTTVKMLIEHYDDKFRRQFARYLVGKRVPMDMNLHALYSDFLLALGDQQVNADVKRETLMIIKILLKSDKEKVDTDIKNRQYLKSLGHWLGLITIAKNQPIHIEELDLRELLVDAFHNGQQDLMYAVPFVAKLITSSVDSAYFSPSSAYVRTILLVLTEIYRITPLKLAIKFEIEVLFKHLGISFEEMLTLLITEPDRCRLQYHGFSELAEPFEPQQENVDLSRLRFEEDVHMPARAYNDHVGYTGAEFASPEMAQGQVPSELPMAKPVLDEYNPLKREFAYTEVNIHEQISKQIQIPPMPIFTHYPLLASAFRTAFNTCVAENIHTISGKCIHVAASITSGIIKMDFATCTDHAQMRRSFIQMIRSMTLSIAMVRVRENLAKEVADFMRNWVDANVTGNNRYTFRGFFEEAISVVIHENIDLASRYVAKVACEQAVIDADAYLMKLMESDDKKDVSDEVLATEDNPAEIQAIIDSMPDELRPRNRDMTEAEMEVFESFTGCDNFFTPSSIENIHAEFVQARNHPTKMPISEPELLVQQLQYLHDKILRLVIAAPPRSSAGVGLQLITSTLSQFLNHPSAEKLPMILDSLVDHLLNHYNADSSSNDLSNLENSFFASMCVISKRFQPNDFFRVSNRVVIDHLNREKFNAPALEILLRHQVISNFIIDQYLCQRVEKFLPLIQRLFIIMAKPKNAKTPPNANYFQSMLPLTFNKLKAVDSKNEPKEQVVPTSQDQVVPSLTPKPVDEAIPSRAQPLLGDNLDEYIAEIQNKLAPVVLQMLPENGANRNIDVVLKLLKKCLRIVLDVAYTLLGQGDLARFQHRYHCAVDTFSRVTCALIKNCEHIAGTDKITLLYKALDVVAQVLAEDHANADVKFNGLPFHRIILAMFVDLCEPESANKWDYVMCFGHFLSYTQPRLLPGFVFQWLDIVGHRAIISCFLADSKAPTNIRVTYFQLLLYHLKYMAPKFPTLGISRGFESVYKATLRIMCVLLHDFPDFISDYCEVMCQVVPLYCIQLRNLIMSAYPSSVSLPNPFGTGFADIEQNPLMDAMPRTPSEMFVIIPDELKKPLELYLETREDADFLPVLHTAVKTDTPIKYDIPLFHAVVCFVGRHCAQRFVNVSEKLSVTSIVDTAHMDVFAHFVASMCNEGRLLLFNSLINNLRYPNAQTHFFSCLLLHLFSNYPADEGVKEQITRVFFERMMVRRPHPWGLLVTFVELMSNQTYDFWSHHFVHLAPEIERLFINMANCCNVAIPESYLKQCSPEVTGMPPSPVVPIV</sequence>
<feature type="region of interest" description="Disordered" evidence="7">
    <location>
        <begin position="22"/>
        <end position="41"/>
    </location>
</feature>
<evidence type="ECO:0000256" key="7">
    <source>
        <dbReference type="SAM" id="MobiDB-lite"/>
    </source>
</evidence>
<keyword evidence="3" id="KW-0805">Transcription regulation</keyword>
<evidence type="ECO:0000256" key="6">
    <source>
        <dbReference type="ARBA" id="ARBA00025717"/>
    </source>
</evidence>
<evidence type="ECO:0000256" key="1">
    <source>
        <dbReference type="ARBA" id="ARBA00004123"/>
    </source>
</evidence>
<dbReference type="GO" id="GO:0030015">
    <property type="term" value="C:CCR4-NOT core complex"/>
    <property type="evidence" value="ECO:0007669"/>
    <property type="project" value="InterPro"/>
</dbReference>
<dbReference type="InterPro" id="IPR016024">
    <property type="entry name" value="ARM-type_fold"/>
</dbReference>
<evidence type="ECO:0000313" key="11">
    <source>
        <dbReference type="Proteomes" id="UP000492821"/>
    </source>
</evidence>
<evidence type="ECO:0000313" key="12">
    <source>
        <dbReference type="WBParaSite" id="Pan_g23036.t1"/>
    </source>
</evidence>
<comment type="subcellular location">
    <subcellularLocation>
        <location evidence="1">Nucleus</location>
    </subcellularLocation>
</comment>
<evidence type="ECO:0000259" key="10">
    <source>
        <dbReference type="Pfam" id="PF16415"/>
    </source>
</evidence>
<organism evidence="11 12">
    <name type="scientific">Panagrellus redivivus</name>
    <name type="common">Microworm</name>
    <dbReference type="NCBI Taxonomy" id="6233"/>
    <lineage>
        <taxon>Eukaryota</taxon>
        <taxon>Metazoa</taxon>
        <taxon>Ecdysozoa</taxon>
        <taxon>Nematoda</taxon>
        <taxon>Chromadorea</taxon>
        <taxon>Rhabditida</taxon>
        <taxon>Tylenchina</taxon>
        <taxon>Panagrolaimomorpha</taxon>
        <taxon>Panagrolaimoidea</taxon>
        <taxon>Panagrolaimidae</taxon>
        <taxon>Panagrellus</taxon>
    </lineage>
</organism>
<dbReference type="WBParaSite" id="Pan_g23036.t1">
    <property type="protein sequence ID" value="Pan_g23036.t1"/>
    <property type="gene ID" value="Pan_g23036"/>
</dbReference>
<keyword evidence="2" id="KW-0678">Repressor</keyword>
<keyword evidence="5" id="KW-0539">Nucleus</keyword>
<comment type="similarity">
    <text evidence="6">Belongs to the CNOT1 family.</text>
</comment>
<feature type="domain" description="CCR4-NOT transcription complex subunit 1 CAF1-binding" evidence="10">
    <location>
        <begin position="49"/>
        <end position="257"/>
    </location>
</feature>
<evidence type="ECO:0000259" key="8">
    <source>
        <dbReference type="Pfam" id="PF04054"/>
    </source>
</evidence>
<name>A0A7E4VNN2_PANRE</name>
<proteinExistence type="inferred from homology"/>
<evidence type="ECO:0000256" key="3">
    <source>
        <dbReference type="ARBA" id="ARBA00023015"/>
    </source>
</evidence>
<evidence type="ECO:0000256" key="2">
    <source>
        <dbReference type="ARBA" id="ARBA00022491"/>
    </source>
</evidence>
<dbReference type="GO" id="GO:0000932">
    <property type="term" value="C:P-body"/>
    <property type="evidence" value="ECO:0007669"/>
    <property type="project" value="TreeGrafter"/>
</dbReference>
<dbReference type="InterPro" id="IPR032191">
    <property type="entry name" value="CNOT1_CAF1_bind"/>
</dbReference>
<reference evidence="12" key="2">
    <citation type="submission" date="2020-10" db="UniProtKB">
        <authorList>
            <consortium name="WormBaseParasite"/>
        </authorList>
    </citation>
    <scope>IDENTIFICATION</scope>
</reference>
<dbReference type="Gene3D" id="1.25.40.180">
    <property type="match status" value="1"/>
</dbReference>
<evidence type="ECO:0000259" key="9">
    <source>
        <dbReference type="Pfam" id="PF12842"/>
    </source>
</evidence>
<dbReference type="GO" id="GO:0017148">
    <property type="term" value="P:negative regulation of translation"/>
    <property type="evidence" value="ECO:0007669"/>
    <property type="project" value="InterPro"/>
</dbReference>
<feature type="domain" description="CCR4-NOT transcription complex subunit 1" evidence="9">
    <location>
        <begin position="378"/>
        <end position="518"/>
    </location>
</feature>
<dbReference type="Pfam" id="PF16415">
    <property type="entry name" value="CNOT1_CAF1_bind"/>
    <property type="match status" value="1"/>
</dbReference>
<dbReference type="Pfam" id="PF04054">
    <property type="entry name" value="Not1"/>
    <property type="match status" value="1"/>
</dbReference>
<dbReference type="PANTHER" id="PTHR13162">
    <property type="entry name" value="CCR4-NOT TRANSCRIPTION COMPLEX"/>
    <property type="match status" value="1"/>
</dbReference>